<sequence>MDTFHLKNESVFHAENEEPVPCGIQKTDGCAGAARTPQAYRAHASYWVYEYHAAQHTPVVHKRLAVRLWEKGTSLSICVSFNQYRSLMSPLRFRSRESRSAAEINAS</sequence>
<accession>A0A1I4C4M3</accession>
<dbReference type="EMBL" id="FOSZ01000002">
    <property type="protein sequence ID" value="SFK75905.1"/>
    <property type="molecule type" value="Genomic_DNA"/>
</dbReference>
<organism evidence="1 2">
    <name type="scientific">Shimia haliotis</name>
    <dbReference type="NCBI Taxonomy" id="1280847"/>
    <lineage>
        <taxon>Bacteria</taxon>
        <taxon>Pseudomonadati</taxon>
        <taxon>Pseudomonadota</taxon>
        <taxon>Alphaproteobacteria</taxon>
        <taxon>Rhodobacterales</taxon>
        <taxon>Roseobacteraceae</taxon>
    </lineage>
</organism>
<evidence type="ECO:0000313" key="1">
    <source>
        <dbReference type="EMBL" id="SFK75905.1"/>
    </source>
</evidence>
<keyword evidence="2" id="KW-1185">Reference proteome</keyword>
<reference evidence="2" key="1">
    <citation type="submission" date="2016-10" db="EMBL/GenBank/DDBJ databases">
        <authorList>
            <person name="Varghese N."/>
            <person name="Submissions S."/>
        </authorList>
    </citation>
    <scope>NUCLEOTIDE SEQUENCE [LARGE SCALE GENOMIC DNA]</scope>
    <source>
        <strain evidence="2">DSM 28453</strain>
    </source>
</reference>
<dbReference type="AlphaFoldDB" id="A0A1I4C4M3"/>
<dbReference type="Proteomes" id="UP000198851">
    <property type="component" value="Unassembled WGS sequence"/>
</dbReference>
<dbReference type="STRING" id="1280847.SAMN04488036_10248"/>
<proteinExistence type="predicted"/>
<protein>
    <submittedName>
        <fullName evidence="1">Uncharacterized protein</fullName>
    </submittedName>
</protein>
<name>A0A1I4C4M3_9RHOB</name>
<evidence type="ECO:0000313" key="2">
    <source>
        <dbReference type="Proteomes" id="UP000198851"/>
    </source>
</evidence>
<gene>
    <name evidence="1" type="ORF">SAMN04488036_10248</name>
</gene>